<feature type="region of interest" description="Disordered" evidence="5">
    <location>
        <begin position="141"/>
        <end position="169"/>
    </location>
</feature>
<sequence length="260" mass="28151">MAFAMQTPLCSSLSFKSHTADARPFLASRLAPLSRGLRTAIVSMAKGPSLKTKNNIAKSEFDKNSKQVSPFQSAFTRQREIWAGRTAMTGFFCACIGELITGKGALGQLQLETRLPQSVINWGVFAIVAFNFATALNPFGPTFDDDNQQDVKKRPRGPTQKAMDPVSNPQGYLGISKGFGFTKKNELFVGRVAMLGFASELLGEVFTKGKGPFGQIGVPLGQPLNSEYAGVALAVWIGFFLFAAIGFNNFGQQEGNNEIY</sequence>
<keyword evidence="2 6" id="KW-0812">Transmembrane</keyword>
<dbReference type="SUPFAM" id="SSF103511">
    <property type="entry name" value="Chlorophyll a-b binding protein"/>
    <property type="match status" value="2"/>
</dbReference>
<gene>
    <name evidence="7" type="primary">g12658</name>
    <name evidence="7" type="ORF">VP750_LOCUS11254</name>
</gene>
<name>A0ABP1GHX5_9CHLO</name>
<keyword evidence="3 6" id="KW-1133">Transmembrane helix</keyword>
<keyword evidence="8" id="KW-1185">Reference proteome</keyword>
<dbReference type="EMBL" id="CAXHTA020000020">
    <property type="protein sequence ID" value="CAL5229348.1"/>
    <property type="molecule type" value="Genomic_DNA"/>
</dbReference>
<dbReference type="Proteomes" id="UP001497392">
    <property type="component" value="Unassembled WGS sequence"/>
</dbReference>
<protein>
    <submittedName>
        <fullName evidence="7">G12658 protein</fullName>
    </submittedName>
</protein>
<feature type="transmembrane region" description="Helical" evidence="6">
    <location>
        <begin position="119"/>
        <end position="139"/>
    </location>
</feature>
<evidence type="ECO:0000256" key="4">
    <source>
        <dbReference type="ARBA" id="ARBA00023136"/>
    </source>
</evidence>
<accession>A0ABP1GHX5</accession>
<evidence type="ECO:0000313" key="8">
    <source>
        <dbReference type="Proteomes" id="UP001497392"/>
    </source>
</evidence>
<evidence type="ECO:0000313" key="7">
    <source>
        <dbReference type="EMBL" id="CAL5229348.1"/>
    </source>
</evidence>
<keyword evidence="4 6" id="KW-0472">Membrane</keyword>
<proteinExistence type="predicted"/>
<evidence type="ECO:0000256" key="2">
    <source>
        <dbReference type="ARBA" id="ARBA00022692"/>
    </source>
</evidence>
<evidence type="ECO:0000256" key="3">
    <source>
        <dbReference type="ARBA" id="ARBA00022989"/>
    </source>
</evidence>
<comment type="subcellular location">
    <subcellularLocation>
        <location evidence="1">Membrane</location>
        <topology evidence="1">Multi-pass membrane protein</topology>
    </subcellularLocation>
</comment>
<evidence type="ECO:0000256" key="6">
    <source>
        <dbReference type="SAM" id="Phobius"/>
    </source>
</evidence>
<dbReference type="Gene3D" id="1.10.3460.10">
    <property type="entry name" value="Chlorophyll a/b binding protein domain"/>
    <property type="match status" value="1"/>
</dbReference>
<evidence type="ECO:0000256" key="5">
    <source>
        <dbReference type="SAM" id="MobiDB-lite"/>
    </source>
</evidence>
<feature type="transmembrane region" description="Helical" evidence="6">
    <location>
        <begin position="228"/>
        <end position="247"/>
    </location>
</feature>
<organism evidence="7 8">
    <name type="scientific">Coccomyxa viridis</name>
    <dbReference type="NCBI Taxonomy" id="1274662"/>
    <lineage>
        <taxon>Eukaryota</taxon>
        <taxon>Viridiplantae</taxon>
        <taxon>Chlorophyta</taxon>
        <taxon>core chlorophytes</taxon>
        <taxon>Trebouxiophyceae</taxon>
        <taxon>Trebouxiophyceae incertae sedis</taxon>
        <taxon>Coccomyxaceae</taxon>
        <taxon>Coccomyxa</taxon>
    </lineage>
</organism>
<evidence type="ECO:0000256" key="1">
    <source>
        <dbReference type="ARBA" id="ARBA00004141"/>
    </source>
</evidence>
<reference evidence="7 8" key="1">
    <citation type="submission" date="2024-06" db="EMBL/GenBank/DDBJ databases">
        <authorList>
            <person name="Kraege A."/>
            <person name="Thomma B."/>
        </authorList>
    </citation>
    <scope>NUCLEOTIDE SEQUENCE [LARGE SCALE GENOMIC DNA]</scope>
</reference>
<comment type="caution">
    <text evidence="7">The sequence shown here is derived from an EMBL/GenBank/DDBJ whole genome shotgun (WGS) entry which is preliminary data.</text>
</comment>
<dbReference type="PANTHER" id="PTHR14154">
    <property type="entry name" value="UPF0041 BRAIN PROTEIN 44-RELATED"/>
    <property type="match status" value="1"/>
</dbReference>